<evidence type="ECO:0000313" key="3">
    <source>
        <dbReference type="Proteomes" id="UP000186922"/>
    </source>
</evidence>
<dbReference type="AlphaFoldDB" id="A0A1D1VV07"/>
<keyword evidence="3" id="KW-1185">Reference proteome</keyword>
<keyword evidence="1" id="KW-0406">Ion transport</keyword>
<keyword evidence="1" id="KW-0809">Transit peptide</keyword>
<comment type="similarity">
    <text evidence="1">Belongs to the SMDT1/EMRE family.</text>
</comment>
<keyword evidence="1" id="KW-0472">Membrane</keyword>
<accession>A0A1D1VV07</accession>
<keyword evidence="1" id="KW-0812">Transmembrane</keyword>
<feature type="transmembrane region" description="Helical" evidence="1">
    <location>
        <begin position="111"/>
        <end position="132"/>
    </location>
</feature>
<keyword evidence="1" id="KW-0109">Calcium transport</keyword>
<dbReference type="GO" id="GO:0036444">
    <property type="term" value="P:calcium import into the mitochondrion"/>
    <property type="evidence" value="ECO:0007669"/>
    <property type="project" value="UniProtKB-UniRule"/>
</dbReference>
<dbReference type="EMBL" id="BDGG01000008">
    <property type="protein sequence ID" value="GAV02429.1"/>
    <property type="molecule type" value="Genomic_DNA"/>
</dbReference>
<dbReference type="Proteomes" id="UP000186922">
    <property type="component" value="Unassembled WGS sequence"/>
</dbReference>
<comment type="caution">
    <text evidence="2">The sequence shown here is derived from an EMBL/GenBank/DDBJ whole genome shotgun (WGS) entry which is preliminary data.</text>
</comment>
<comment type="subcellular location">
    <subcellularLocation>
        <location evidence="1">Mitochondrion inner membrane</location>
        <topology evidence="1">Single-pass membrane protein</topology>
    </subcellularLocation>
</comment>
<keyword evidence="1" id="KW-0106">Calcium</keyword>
<comment type="subunit">
    <text evidence="1">Component of the uniplex complex. Interacts (via the transmembrane region) with MCU (via the first transmembrane region); the interaction is direct.</text>
</comment>
<evidence type="ECO:0000313" key="2">
    <source>
        <dbReference type="EMBL" id="GAV02429.1"/>
    </source>
</evidence>
<sequence length="152" mass="17375">MTSTIIAQLIHLLRRRTRIRRNFQAYDQRWNTYPCVPVACSEPCFLETTQAMDLGVTSHTSAVHPFHQILCNVERRAAVVSVPRRVVHSNPSSLDDWEKFRKISSYQHRTPYGSICAAIVIGGGGIFFGAWLSQKFAELMEVNEYFIPDDDD</sequence>
<keyword evidence="1" id="KW-0813">Transport</keyword>
<protein>
    <recommendedName>
        <fullName evidence="1">Essential MCU regulator, mitochondrial</fullName>
    </recommendedName>
    <alternativeName>
        <fullName evidence="1">Single-pass membrane protein with aspartate-rich tail 1, mitochondrial</fullName>
    </alternativeName>
</protein>
<evidence type="ECO:0000256" key="1">
    <source>
        <dbReference type="RuleBase" id="RU369077"/>
    </source>
</evidence>
<dbReference type="GO" id="GO:0051560">
    <property type="term" value="P:mitochondrial calcium ion homeostasis"/>
    <property type="evidence" value="ECO:0007669"/>
    <property type="project" value="UniProtKB-UniRule"/>
</dbReference>
<reference evidence="2 3" key="1">
    <citation type="journal article" date="2016" name="Nat. Commun.">
        <title>Extremotolerant tardigrade genome and improved radiotolerance of human cultured cells by tardigrade-unique protein.</title>
        <authorList>
            <person name="Hashimoto T."/>
            <person name="Horikawa D.D."/>
            <person name="Saito Y."/>
            <person name="Kuwahara H."/>
            <person name="Kozuka-Hata H."/>
            <person name="Shin-I T."/>
            <person name="Minakuchi Y."/>
            <person name="Ohishi K."/>
            <person name="Motoyama A."/>
            <person name="Aizu T."/>
            <person name="Enomoto A."/>
            <person name="Kondo K."/>
            <person name="Tanaka S."/>
            <person name="Hara Y."/>
            <person name="Koshikawa S."/>
            <person name="Sagara H."/>
            <person name="Miura T."/>
            <person name="Yokobori S."/>
            <person name="Miyagawa K."/>
            <person name="Suzuki Y."/>
            <person name="Kubo T."/>
            <person name="Oyama M."/>
            <person name="Kohara Y."/>
            <person name="Fujiyama A."/>
            <person name="Arakawa K."/>
            <person name="Katayama T."/>
            <person name="Toyoda A."/>
            <person name="Kunieda T."/>
        </authorList>
    </citation>
    <scope>NUCLEOTIDE SEQUENCE [LARGE SCALE GENOMIC DNA]</scope>
    <source>
        <strain evidence="2 3">YOKOZUNA-1</strain>
    </source>
</reference>
<dbReference type="InterPro" id="IPR018782">
    <property type="entry name" value="MCU_reg"/>
</dbReference>
<dbReference type="GO" id="GO:1990246">
    <property type="term" value="C:uniplex complex"/>
    <property type="evidence" value="ECO:0007669"/>
    <property type="project" value="UniProtKB-UniRule"/>
</dbReference>
<keyword evidence="1" id="KW-0999">Mitochondrion inner membrane</keyword>
<comment type="function">
    <text evidence="1">Essential regulatory subunit of the mitochondrial calcium uniporter complex (uniplex), a complex that mediates calcium uptake into mitochondria.</text>
</comment>
<name>A0A1D1VV07_RAMVA</name>
<gene>
    <name evidence="2" type="primary">RvY_12997-1</name>
    <name evidence="2" type="synonym">RvY_12997.1</name>
    <name evidence="2" type="ORF">RvY_12997</name>
</gene>
<keyword evidence="1" id="KW-1133">Transmembrane helix</keyword>
<organism evidence="2 3">
    <name type="scientific">Ramazzottius varieornatus</name>
    <name type="common">Water bear</name>
    <name type="synonym">Tardigrade</name>
    <dbReference type="NCBI Taxonomy" id="947166"/>
    <lineage>
        <taxon>Eukaryota</taxon>
        <taxon>Metazoa</taxon>
        <taxon>Ecdysozoa</taxon>
        <taxon>Tardigrada</taxon>
        <taxon>Eutardigrada</taxon>
        <taxon>Parachela</taxon>
        <taxon>Hypsibioidea</taxon>
        <taxon>Ramazzottiidae</taxon>
        <taxon>Ramazzottius</taxon>
    </lineage>
</organism>
<proteinExistence type="inferred from homology"/>
<keyword evidence="1" id="KW-0496">Mitochondrion</keyword>
<dbReference type="Pfam" id="PF10161">
    <property type="entry name" value="DDDD"/>
    <property type="match status" value="1"/>
</dbReference>